<sequence>MKNQILFTFCFLLIVSFVHSQDATTSSPQEIDMKVRALGYRFYQDGERLTWNELTDATNSVEEANKLIQRAKSQNTLSNILAFAGGALIGIPLGQKAADSDPTWELAYIGGGTALIGFHLALRAFNNVNKGVDDYNLTINSTAQYKFQPEIKVLANSNGFGLAIGF</sequence>
<feature type="chain" id="PRO_5009911479" description="Outer membrane protein beta-barrel domain-containing protein" evidence="1">
    <location>
        <begin position="21"/>
        <end position="166"/>
    </location>
</feature>
<name>A0A1M5JVY8_9FLAO</name>
<dbReference type="EMBL" id="FQWL01000002">
    <property type="protein sequence ID" value="SHG44399.1"/>
    <property type="molecule type" value="Genomic_DNA"/>
</dbReference>
<dbReference type="OrthoDB" id="1122180at2"/>
<protein>
    <recommendedName>
        <fullName evidence="4">Outer membrane protein beta-barrel domain-containing protein</fullName>
    </recommendedName>
</protein>
<dbReference type="RefSeq" id="WP_131819054.1">
    <property type="nucleotide sequence ID" value="NZ_FQWL01000002.1"/>
</dbReference>
<accession>A0A1M5JVY8</accession>
<evidence type="ECO:0008006" key="4">
    <source>
        <dbReference type="Google" id="ProtNLM"/>
    </source>
</evidence>
<reference evidence="3" key="1">
    <citation type="submission" date="2016-11" db="EMBL/GenBank/DDBJ databases">
        <authorList>
            <person name="Varghese N."/>
            <person name="Submissions S."/>
        </authorList>
    </citation>
    <scope>NUCLEOTIDE SEQUENCE [LARGE SCALE GENOMIC DNA]</scope>
    <source>
        <strain evidence="3">DSM 22638</strain>
    </source>
</reference>
<evidence type="ECO:0000313" key="3">
    <source>
        <dbReference type="Proteomes" id="UP000184532"/>
    </source>
</evidence>
<evidence type="ECO:0000313" key="2">
    <source>
        <dbReference type="EMBL" id="SHG44399.1"/>
    </source>
</evidence>
<evidence type="ECO:0000256" key="1">
    <source>
        <dbReference type="SAM" id="SignalP"/>
    </source>
</evidence>
<gene>
    <name evidence="2" type="ORF">SAMN04488116_1234</name>
</gene>
<keyword evidence="1" id="KW-0732">Signal</keyword>
<proteinExistence type="predicted"/>
<organism evidence="2 3">
    <name type="scientific">Flagellimonas flava</name>
    <dbReference type="NCBI Taxonomy" id="570519"/>
    <lineage>
        <taxon>Bacteria</taxon>
        <taxon>Pseudomonadati</taxon>
        <taxon>Bacteroidota</taxon>
        <taxon>Flavobacteriia</taxon>
        <taxon>Flavobacteriales</taxon>
        <taxon>Flavobacteriaceae</taxon>
        <taxon>Flagellimonas</taxon>
    </lineage>
</organism>
<keyword evidence="3" id="KW-1185">Reference proteome</keyword>
<dbReference type="AlphaFoldDB" id="A0A1M5JVY8"/>
<feature type="signal peptide" evidence="1">
    <location>
        <begin position="1"/>
        <end position="20"/>
    </location>
</feature>
<dbReference type="Proteomes" id="UP000184532">
    <property type="component" value="Unassembled WGS sequence"/>
</dbReference>